<protein>
    <submittedName>
        <fullName evidence="1">Uncharacterized protein</fullName>
    </submittedName>
</protein>
<dbReference type="EMBL" id="UZAI01016994">
    <property type="protein sequence ID" value="VDP19103.1"/>
    <property type="molecule type" value="Genomic_DNA"/>
</dbReference>
<reference evidence="1 2" key="1">
    <citation type="submission" date="2018-11" db="EMBL/GenBank/DDBJ databases">
        <authorList>
            <consortium name="Pathogen Informatics"/>
        </authorList>
    </citation>
    <scope>NUCLEOTIDE SEQUENCE [LARGE SCALE GENOMIC DNA]</scope>
    <source>
        <strain evidence="1 2">Zambia</strain>
    </source>
</reference>
<organism evidence="1 2">
    <name type="scientific">Schistosoma margrebowiei</name>
    <dbReference type="NCBI Taxonomy" id="48269"/>
    <lineage>
        <taxon>Eukaryota</taxon>
        <taxon>Metazoa</taxon>
        <taxon>Spiralia</taxon>
        <taxon>Lophotrochozoa</taxon>
        <taxon>Platyhelminthes</taxon>
        <taxon>Trematoda</taxon>
        <taxon>Digenea</taxon>
        <taxon>Strigeidida</taxon>
        <taxon>Schistosomatoidea</taxon>
        <taxon>Schistosomatidae</taxon>
        <taxon>Schistosoma</taxon>
    </lineage>
</organism>
<accession>A0A183MI85</accession>
<keyword evidence="2" id="KW-1185">Reference proteome</keyword>
<dbReference type="AlphaFoldDB" id="A0A183MI85"/>
<evidence type="ECO:0000313" key="2">
    <source>
        <dbReference type="Proteomes" id="UP000277204"/>
    </source>
</evidence>
<sequence length="54" mass="5876">MVGGSQQETLHLGFVKLATRQQGVPVIMKELILSDGFDLVSLNFTVTDATIDQL</sequence>
<name>A0A183MI85_9TREM</name>
<gene>
    <name evidence="1" type="ORF">SMRZ_LOCUS15760</name>
</gene>
<proteinExistence type="predicted"/>
<evidence type="ECO:0000313" key="1">
    <source>
        <dbReference type="EMBL" id="VDP19103.1"/>
    </source>
</evidence>
<dbReference type="Proteomes" id="UP000277204">
    <property type="component" value="Unassembled WGS sequence"/>
</dbReference>